<comment type="caution">
    <text evidence="2">The sequence shown here is derived from an EMBL/GenBank/DDBJ whole genome shotgun (WGS) entry which is preliminary data.</text>
</comment>
<name>A0A0C2DA53_9BACT</name>
<reference evidence="2 3" key="1">
    <citation type="submission" date="2014-12" db="EMBL/GenBank/DDBJ databases">
        <title>Genome assembly of Enhygromyxa salina DSM 15201.</title>
        <authorList>
            <person name="Sharma G."/>
            <person name="Subramanian S."/>
        </authorList>
    </citation>
    <scope>NUCLEOTIDE SEQUENCE [LARGE SCALE GENOMIC DNA]</scope>
    <source>
        <strain evidence="2 3">DSM 15201</strain>
    </source>
</reference>
<dbReference type="EMBL" id="JMCC02000011">
    <property type="protein sequence ID" value="KIG18425.1"/>
    <property type="molecule type" value="Genomic_DNA"/>
</dbReference>
<accession>A0A0C2DA53</accession>
<dbReference type="Gene3D" id="3.30.300.90">
    <property type="entry name" value="BolA-like"/>
    <property type="match status" value="1"/>
</dbReference>
<dbReference type="InterPro" id="IPR002634">
    <property type="entry name" value="BolA"/>
</dbReference>
<dbReference type="Pfam" id="PF01722">
    <property type="entry name" value="BolA"/>
    <property type="match status" value="1"/>
</dbReference>
<evidence type="ECO:0000313" key="3">
    <source>
        <dbReference type="Proteomes" id="UP000031599"/>
    </source>
</evidence>
<dbReference type="PIRSF" id="PIRSF003113">
    <property type="entry name" value="BolA"/>
    <property type="match status" value="1"/>
</dbReference>
<dbReference type="SUPFAM" id="SSF82657">
    <property type="entry name" value="BolA-like"/>
    <property type="match status" value="1"/>
</dbReference>
<gene>
    <name evidence="2" type="ORF">DB30_00710</name>
</gene>
<protein>
    <recommendedName>
        <fullName evidence="4">BolA-like protein</fullName>
    </recommendedName>
</protein>
<dbReference type="AlphaFoldDB" id="A0A0C2DA53"/>
<proteinExistence type="inferred from homology"/>
<dbReference type="Proteomes" id="UP000031599">
    <property type="component" value="Unassembled WGS sequence"/>
</dbReference>
<evidence type="ECO:0008006" key="4">
    <source>
        <dbReference type="Google" id="ProtNLM"/>
    </source>
</evidence>
<comment type="similarity">
    <text evidence="1">Belongs to the BolA/IbaG family.</text>
</comment>
<organism evidence="2 3">
    <name type="scientific">Enhygromyxa salina</name>
    <dbReference type="NCBI Taxonomy" id="215803"/>
    <lineage>
        <taxon>Bacteria</taxon>
        <taxon>Pseudomonadati</taxon>
        <taxon>Myxococcota</taxon>
        <taxon>Polyangia</taxon>
        <taxon>Nannocystales</taxon>
        <taxon>Nannocystaceae</taxon>
        <taxon>Enhygromyxa</taxon>
    </lineage>
</organism>
<evidence type="ECO:0000256" key="1">
    <source>
        <dbReference type="RuleBase" id="RU003860"/>
    </source>
</evidence>
<dbReference type="InterPro" id="IPR036065">
    <property type="entry name" value="BolA-like_sf"/>
</dbReference>
<sequence>MSEDIAKQLHAAIASKLPNAVIEVTIGSPGHYALAVTSAEFAGKKPVAKQRLVYSAIAHLMAGDAAPVHAIDKLITREP</sequence>
<evidence type="ECO:0000313" key="2">
    <source>
        <dbReference type="EMBL" id="KIG18425.1"/>
    </source>
</evidence>
<dbReference type="RefSeq" id="WP_052547106.1">
    <property type="nucleotide sequence ID" value="NZ_JMCC02000011.1"/>
</dbReference>